<comment type="pathway">
    <text evidence="2 12">Protein modification; protein glycosylation.</text>
</comment>
<gene>
    <name evidence="14" type="primary">Cni-gly-5</name>
    <name evidence="14" type="synonym">Cnig_chr_III.g11686</name>
    <name evidence="14" type="ORF">B9Z55_011686</name>
</gene>
<dbReference type="FunFam" id="3.90.550.10:FF:000053">
    <property type="entry name" value="Polypeptide N-acetylgalactosaminyltransferase"/>
    <property type="match status" value="1"/>
</dbReference>
<keyword evidence="7 12" id="KW-0472">Membrane</keyword>
<comment type="similarity">
    <text evidence="3 12">Belongs to the glycosyltransferase 2 family. GalNAc-T subfamily.</text>
</comment>
<evidence type="ECO:0000256" key="1">
    <source>
        <dbReference type="ARBA" id="ARBA00001936"/>
    </source>
</evidence>
<evidence type="ECO:0000256" key="4">
    <source>
        <dbReference type="ARBA" id="ARBA00022692"/>
    </source>
</evidence>
<name>A0A2G5UL50_9PELO</name>
<dbReference type="UniPathway" id="UPA00378"/>
<dbReference type="EMBL" id="PDUG01000003">
    <property type="protein sequence ID" value="PIC40292.1"/>
    <property type="molecule type" value="Genomic_DNA"/>
</dbReference>
<keyword evidence="10 12" id="KW-0464">Manganese</keyword>
<comment type="caution">
    <text evidence="14">The sequence shown here is derived from an EMBL/GenBank/DDBJ whole genome shotgun (WGS) entry which is preliminary data.</text>
</comment>
<dbReference type="SUPFAM" id="SSF50370">
    <property type="entry name" value="Ricin B-like lectins"/>
    <property type="match status" value="1"/>
</dbReference>
<dbReference type="InterPro" id="IPR001173">
    <property type="entry name" value="Glyco_trans_2-like"/>
</dbReference>
<keyword evidence="4 12" id="KW-0812">Transmembrane</keyword>
<evidence type="ECO:0000256" key="12">
    <source>
        <dbReference type="RuleBase" id="RU361242"/>
    </source>
</evidence>
<dbReference type="InterPro" id="IPR045885">
    <property type="entry name" value="GalNAc-T"/>
</dbReference>
<dbReference type="GO" id="GO:0006493">
    <property type="term" value="P:protein O-linked glycosylation"/>
    <property type="evidence" value="ECO:0007669"/>
    <property type="project" value="UniProtKB-ARBA"/>
</dbReference>
<evidence type="ECO:0000256" key="8">
    <source>
        <dbReference type="ARBA" id="ARBA00023157"/>
    </source>
</evidence>
<dbReference type="PANTHER" id="PTHR11675:SF131">
    <property type="entry name" value="POLYPEPTIDE N-ACETYLGALACTOSAMINYLTRANSFERASE 9-RELATED"/>
    <property type="match status" value="1"/>
</dbReference>
<keyword evidence="8 12" id="KW-1015">Disulfide bond</keyword>
<dbReference type="Gene3D" id="3.90.550.10">
    <property type="entry name" value="Spore Coat Polysaccharide Biosynthesis Protein SpsA, Chain A"/>
    <property type="match status" value="1"/>
</dbReference>
<protein>
    <recommendedName>
        <fullName evidence="12">Polypeptide N-acetylgalactosaminyltransferase</fullName>
        <ecNumber evidence="12">2.4.1.-</ecNumber>
    </recommendedName>
    <alternativeName>
        <fullName evidence="12">Protein-UDP acetylgalactosaminyltransferase</fullName>
    </alternativeName>
</protein>
<keyword evidence="12" id="KW-0333">Golgi apparatus</keyword>
<dbReference type="GO" id="GO:0004653">
    <property type="term" value="F:polypeptide N-acetylgalactosaminyltransferase activity"/>
    <property type="evidence" value="ECO:0007669"/>
    <property type="project" value="TreeGrafter"/>
</dbReference>
<keyword evidence="15" id="KW-1185">Reference proteome</keyword>
<keyword evidence="12" id="KW-0430">Lectin</keyword>
<keyword evidence="6 12" id="KW-1133">Transmembrane helix</keyword>
<evidence type="ECO:0000259" key="13">
    <source>
        <dbReference type="Pfam" id="PF00535"/>
    </source>
</evidence>
<evidence type="ECO:0000256" key="2">
    <source>
        <dbReference type="ARBA" id="ARBA00004922"/>
    </source>
</evidence>
<evidence type="ECO:0000256" key="10">
    <source>
        <dbReference type="ARBA" id="ARBA00023211"/>
    </source>
</evidence>
<evidence type="ECO:0000256" key="9">
    <source>
        <dbReference type="ARBA" id="ARBA00023180"/>
    </source>
</evidence>
<sequence length="658" mass="75287">MIIFKKKAILKVLLLVPVVWICSLIFFASTSGNSNQIGTNNDLADRINQANFHPKELEKPKKSDVIQGFGPPIEPEPVVAEENKIEETGGGNLAKPKFMVDPNDPIYKKGDASQAGELGKAVVVDKTKLTPEQKAIYDKGMLNNAFNQYASDMISVHRTLPTNIDAECKTEKYNENLPRTSVIVCFHNEAWSVLLRTVHSVLERTPEHLLEEIVLVDDFSDMDHTKRPLEEYMSQFGGKVKILRMEKREGLIRARLRGAAIATGEVLTYLDSHCECMEGWIEPLLDRIKRDPTTVVCPVIDVIDDNTFEYHHSKAYFTSVGGFDWGLQFNWHSIPERDRKNRTRAIDPVRSPTMAGGLFSIDKKYFEKLGTYDPGFDIWGGENLELSFKIWMCGGTLEIVPCSHVGHVFRKRSPYKWRTGVNVLKRNSIRLAEVWLDDYKTYYYERINNQLGDFGDVSARKKLRSDLGCKSFKWYLDNIYPELFVPGESVAKGEIFDSSYSNPDKLAKLEGSFIRGFLSSSSLITIFITITSFVLISFKKSCHVARFGDLKVRNSAVQPARCLDCMVGRHEKNRPVGTYQCHGQGGNQVSRRPPTQRFVFSCETRKRHNVWTRLLETRWRTRRSHRIRVMSKEEIRLEMGGREELEMELWILDSLSGF</sequence>
<feature type="domain" description="Glycosyltransferase 2-like" evidence="13">
    <location>
        <begin position="181"/>
        <end position="366"/>
    </location>
</feature>
<evidence type="ECO:0000313" key="15">
    <source>
        <dbReference type="Proteomes" id="UP000230233"/>
    </source>
</evidence>
<evidence type="ECO:0000313" key="14">
    <source>
        <dbReference type="EMBL" id="PIC40292.1"/>
    </source>
</evidence>
<dbReference type="OrthoDB" id="6119243at2759"/>
<dbReference type="STRING" id="1611254.A0A2G5UL50"/>
<dbReference type="GO" id="GO:0000139">
    <property type="term" value="C:Golgi membrane"/>
    <property type="evidence" value="ECO:0007669"/>
    <property type="project" value="UniProtKB-SubCell"/>
</dbReference>
<comment type="subcellular location">
    <subcellularLocation>
        <location evidence="11">Endomembrane system</location>
        <topology evidence="11">Single-pass type II membrane protein</topology>
    </subcellularLocation>
    <subcellularLocation>
        <location evidence="12">Golgi apparatus membrane</location>
        <topology evidence="12">Single-pass type II membrane protein</topology>
    </subcellularLocation>
</comment>
<dbReference type="CDD" id="cd02510">
    <property type="entry name" value="pp-GalNAc-T"/>
    <property type="match status" value="1"/>
</dbReference>
<dbReference type="InterPro" id="IPR035992">
    <property type="entry name" value="Ricin_B-like_lectins"/>
</dbReference>
<accession>A0A2G5UL50</accession>
<reference evidence="15" key="1">
    <citation type="submission" date="2017-10" db="EMBL/GenBank/DDBJ databases">
        <title>Rapid genome shrinkage in a self-fertile nematode reveals novel sperm competition proteins.</title>
        <authorList>
            <person name="Yin D."/>
            <person name="Schwarz E.M."/>
            <person name="Thomas C.G."/>
            <person name="Felde R.L."/>
            <person name="Korf I.F."/>
            <person name="Cutter A.D."/>
            <person name="Schartner C.M."/>
            <person name="Ralston E.J."/>
            <person name="Meyer B.J."/>
            <person name="Haag E.S."/>
        </authorList>
    </citation>
    <scope>NUCLEOTIDE SEQUENCE [LARGE SCALE GENOMIC DNA]</scope>
    <source>
        <strain evidence="15">JU1422</strain>
    </source>
</reference>
<keyword evidence="9" id="KW-0325">Glycoprotein</keyword>
<organism evidence="14 15">
    <name type="scientific">Caenorhabditis nigoni</name>
    <dbReference type="NCBI Taxonomy" id="1611254"/>
    <lineage>
        <taxon>Eukaryota</taxon>
        <taxon>Metazoa</taxon>
        <taxon>Ecdysozoa</taxon>
        <taxon>Nematoda</taxon>
        <taxon>Chromadorea</taxon>
        <taxon>Rhabditida</taxon>
        <taxon>Rhabditina</taxon>
        <taxon>Rhabditomorpha</taxon>
        <taxon>Rhabditoidea</taxon>
        <taxon>Rhabditidae</taxon>
        <taxon>Peloderinae</taxon>
        <taxon>Caenorhabditis</taxon>
    </lineage>
</organism>
<evidence type="ECO:0000256" key="7">
    <source>
        <dbReference type="ARBA" id="ARBA00023136"/>
    </source>
</evidence>
<dbReference type="Proteomes" id="UP000230233">
    <property type="component" value="Chromosome III"/>
</dbReference>
<dbReference type="EC" id="2.4.1.-" evidence="12"/>
<comment type="cofactor">
    <cofactor evidence="1 12">
        <name>Mn(2+)</name>
        <dbReference type="ChEBI" id="CHEBI:29035"/>
    </cofactor>
</comment>
<dbReference type="Gene3D" id="2.80.10.50">
    <property type="match status" value="1"/>
</dbReference>
<dbReference type="Pfam" id="PF00535">
    <property type="entry name" value="Glycos_transf_2"/>
    <property type="match status" value="1"/>
</dbReference>
<proteinExistence type="inferred from homology"/>
<evidence type="ECO:0000256" key="5">
    <source>
        <dbReference type="ARBA" id="ARBA00022968"/>
    </source>
</evidence>
<dbReference type="SUPFAM" id="SSF53448">
    <property type="entry name" value="Nucleotide-diphospho-sugar transferases"/>
    <property type="match status" value="1"/>
</dbReference>
<evidence type="ECO:0000256" key="11">
    <source>
        <dbReference type="ARBA" id="ARBA00060399"/>
    </source>
</evidence>
<dbReference type="InterPro" id="IPR029044">
    <property type="entry name" value="Nucleotide-diphossugar_trans"/>
</dbReference>
<keyword evidence="12" id="KW-0808">Transferase</keyword>
<keyword evidence="12" id="KW-0328">Glycosyltransferase</keyword>
<keyword evidence="5" id="KW-0735">Signal-anchor</keyword>
<evidence type="ECO:0000256" key="3">
    <source>
        <dbReference type="ARBA" id="ARBA00005680"/>
    </source>
</evidence>
<feature type="transmembrane region" description="Helical" evidence="12">
    <location>
        <begin position="517"/>
        <end position="538"/>
    </location>
</feature>
<dbReference type="PANTHER" id="PTHR11675">
    <property type="entry name" value="N-ACETYLGALACTOSAMINYLTRANSFERASE"/>
    <property type="match status" value="1"/>
</dbReference>
<dbReference type="AlphaFoldDB" id="A0A2G5UL50"/>
<evidence type="ECO:0000256" key="6">
    <source>
        <dbReference type="ARBA" id="ARBA00022989"/>
    </source>
</evidence>
<dbReference type="GO" id="GO:0030246">
    <property type="term" value="F:carbohydrate binding"/>
    <property type="evidence" value="ECO:0007669"/>
    <property type="project" value="UniProtKB-KW"/>
</dbReference>